<feature type="coiled-coil region" evidence="1">
    <location>
        <begin position="131"/>
        <end position="158"/>
    </location>
</feature>
<reference evidence="2 3" key="1">
    <citation type="journal article" date="2015" name="Nature">
        <title>rRNA introns, odd ribosomes, and small enigmatic genomes across a large radiation of phyla.</title>
        <authorList>
            <person name="Brown C.T."/>
            <person name="Hug L.A."/>
            <person name="Thomas B.C."/>
            <person name="Sharon I."/>
            <person name="Castelle C.J."/>
            <person name="Singh A."/>
            <person name="Wilkins M.J."/>
            <person name="Williams K.H."/>
            <person name="Banfield J.F."/>
        </authorList>
    </citation>
    <scope>NUCLEOTIDE SEQUENCE [LARGE SCALE GENOMIC DNA]</scope>
</reference>
<proteinExistence type="predicted"/>
<dbReference type="Proteomes" id="UP000034078">
    <property type="component" value="Unassembled WGS sequence"/>
</dbReference>
<evidence type="ECO:0000313" key="3">
    <source>
        <dbReference type="Proteomes" id="UP000034078"/>
    </source>
</evidence>
<comment type="caution">
    <text evidence="2">The sequence shown here is derived from an EMBL/GenBank/DDBJ whole genome shotgun (WGS) entry which is preliminary data.</text>
</comment>
<protein>
    <submittedName>
        <fullName evidence="2">Uncharacterized protein</fullName>
    </submittedName>
</protein>
<accession>A0A837IDQ6</accession>
<evidence type="ECO:0000313" key="2">
    <source>
        <dbReference type="EMBL" id="KKT99082.1"/>
    </source>
</evidence>
<name>A0A837IDQ6_9BACT</name>
<organism evidence="2 3">
    <name type="scientific">Candidatus Collierbacteria bacterium GW2011_GWB2_45_17</name>
    <dbReference type="NCBI Taxonomy" id="1618388"/>
    <lineage>
        <taxon>Bacteria</taxon>
        <taxon>Candidatus Collieribacteriota</taxon>
    </lineage>
</organism>
<dbReference type="EMBL" id="LCKO01000013">
    <property type="protein sequence ID" value="KKT99082.1"/>
    <property type="molecule type" value="Genomic_DNA"/>
</dbReference>
<keyword evidence="1" id="KW-0175">Coiled coil</keyword>
<dbReference type="AlphaFoldDB" id="A0A837IDQ6"/>
<gene>
    <name evidence="2" type="ORF">UX01_C0013G0001</name>
</gene>
<evidence type="ECO:0000256" key="1">
    <source>
        <dbReference type="SAM" id="Coils"/>
    </source>
</evidence>
<sequence length="209" mass="22714">MSILNRIGLMTRGDAATLTRNLMLGSDLDFNLAVQNVFRKSESFTGKATATRAKYERLNIEREEAKVAASNAAADAFKKATGSKVDTKALRVAASALLAATNWFEKWDITGLSRKYLKEVLLFAGITTDVLGQMKAAAAKKKAEAERLEKAAADALADAEVAYQDAVTEIAEQFEQSILDSKPVLAQAIEFEKLAASLMDTYNLLKNSK</sequence>